<protein>
    <submittedName>
        <fullName evidence="4">RNA-binding protein</fullName>
    </submittedName>
</protein>
<dbReference type="SUPFAM" id="SSF69318">
    <property type="entry name" value="Integrin alpha N-terminal domain"/>
    <property type="match status" value="3"/>
</dbReference>
<feature type="chain" id="PRO_5017039210" evidence="2">
    <location>
        <begin position="27"/>
        <end position="1159"/>
    </location>
</feature>
<gene>
    <name evidence="4" type="ORF">DR864_15290</name>
</gene>
<dbReference type="Pfam" id="PF13517">
    <property type="entry name" value="FG-GAP_3"/>
    <property type="match status" value="5"/>
</dbReference>
<dbReference type="PANTHER" id="PTHR16026:SF0">
    <property type="entry name" value="CARTILAGE ACIDIC PROTEIN 1"/>
    <property type="match status" value="1"/>
</dbReference>
<accession>A0A344TK45</accession>
<dbReference type="InterPro" id="IPR027039">
    <property type="entry name" value="Crtac1"/>
</dbReference>
<sequence length="1159" mass="128530">MMSKINYSPFLAVLFLSAFISSCSKDADENLFESLPASQTGINFTNRLLDKKELNIFNYRNFYNGGGVAIGDVNNDGWADIYVTSNFEENHLFLNKGKNANDHWKFDDVTQTSGVGGTKAWSTGATFADVNGDGLMDIYVCNAGNIKGDSRGNELFINQGIGPDGVPKFVDKAVEYGLLDGGFSTHAAFFDYDRDGDLDMYLLNNSFTPVDKLQYQNFRKYRDPLGGHKLFRNETINTLSNKPTLKPTVSDSASVAKPIFTDVSEEAGIYGSLIAFGLGITIGDVNEDNWPDIYISNDFYERDYLYINQRNGTFKESLEESMNHISLSSMGADIADINNDGLLDIFVTDMLPRDDKRLKTTSVFEGYELTEFKIKQDYWHQYMRNMLHLNQGVKSQKSEIGSKESTSVAATSFTEVGQMAGVHATDWSWGALIFDMDNDGQKDLFVANGIVKNLTDQDYVAFLSDQKNIQAMIEGRMQFDYRKFVDMISTTPISNFAFRNKGQLQFEDKAMAWGLGEPSFSNGAAYGDLDNDGDLDLVVSNNNAPLGVFRNQSVEKLKTHFLRVKLKGNAKNPHAIGAKVYIYQKGQTQYLQQMPNRGFQSSSDLNLVFGLGTNPVIDSLRVVWPDDKMQTFKNLKGDVELTLNHADAKDLWKLPAPSTIKAPFNDITSTSGLDFKHEENDFVDYNRDGLLKQMYSTQGPALAIGDINADGLDDAYIGGGSGKRRALFMQQSNGNFVEISKSTFASPAVADETAAAFFDADGDKDLDLYVVTGGNEFMTGEEILADKLYLNDGKGNFSLSQGLPTVFENGSCVAVADYDRDGDLDLFVGSRMISGQYGLSPRSYLLQNNGKGNFKDVTKETMSNNQLGMVTDARFEDLNKDGYPELIAVGDWMPIMILQNRKGNFPQSQNIPVKNSNGWWNALEAADVDGDGDLDFIVGNLGRNTKLQCSETQPAELYINDFDRNGSVEQIITCYNPDGKTYPMVLKPDLQKVLPVIKKRFVRHEEYGGKPIDAIFSREQMEGVQKRVVYQSNSSLLINNGKGEFTLQSLPLAAQYSPIFGIVTTDYDKDGKTDILLTGNFFDVLPEIGRYDANDGLVLRGLGKDKNGLPQFATVKPAQSGFLVKGQVRKMRKARGANGKELIILAKNKDKVQVVGLNQ</sequence>
<keyword evidence="1 2" id="KW-0732">Signal</keyword>
<feature type="signal peptide" evidence="2">
    <location>
        <begin position="1"/>
        <end position="26"/>
    </location>
</feature>
<evidence type="ECO:0000256" key="1">
    <source>
        <dbReference type="ARBA" id="ARBA00022729"/>
    </source>
</evidence>
<evidence type="ECO:0000313" key="5">
    <source>
        <dbReference type="Proteomes" id="UP000251993"/>
    </source>
</evidence>
<dbReference type="EMBL" id="CP030850">
    <property type="protein sequence ID" value="AXE19016.1"/>
    <property type="molecule type" value="Genomic_DNA"/>
</dbReference>
<evidence type="ECO:0000313" key="4">
    <source>
        <dbReference type="EMBL" id="AXE19016.1"/>
    </source>
</evidence>
<dbReference type="PROSITE" id="PS51257">
    <property type="entry name" value="PROKAR_LIPOPROTEIN"/>
    <property type="match status" value="1"/>
</dbReference>
<dbReference type="Proteomes" id="UP000251993">
    <property type="component" value="Chromosome"/>
</dbReference>
<dbReference type="AlphaFoldDB" id="A0A344TK45"/>
<name>A0A344TK45_9BACT</name>
<dbReference type="InterPro" id="IPR028994">
    <property type="entry name" value="Integrin_alpha_N"/>
</dbReference>
<evidence type="ECO:0000256" key="2">
    <source>
        <dbReference type="SAM" id="SignalP"/>
    </source>
</evidence>
<dbReference type="PANTHER" id="PTHR16026">
    <property type="entry name" value="CARTILAGE ACIDIC PROTEIN 1"/>
    <property type="match status" value="1"/>
</dbReference>
<proteinExistence type="predicted"/>
<dbReference type="Pfam" id="PF07593">
    <property type="entry name" value="UnbV_ASPIC"/>
    <property type="match status" value="1"/>
</dbReference>
<dbReference type="InterPro" id="IPR011519">
    <property type="entry name" value="UnbV_ASPIC"/>
</dbReference>
<organism evidence="4 5">
    <name type="scientific">Runella rosea</name>
    <dbReference type="NCBI Taxonomy" id="2259595"/>
    <lineage>
        <taxon>Bacteria</taxon>
        <taxon>Pseudomonadati</taxon>
        <taxon>Bacteroidota</taxon>
        <taxon>Cytophagia</taxon>
        <taxon>Cytophagales</taxon>
        <taxon>Spirosomataceae</taxon>
        <taxon>Runella</taxon>
    </lineage>
</organism>
<dbReference type="RefSeq" id="WP_114067796.1">
    <property type="nucleotide sequence ID" value="NZ_CP030850.1"/>
</dbReference>
<dbReference type="OrthoDB" id="9816120at2"/>
<evidence type="ECO:0000259" key="3">
    <source>
        <dbReference type="Pfam" id="PF07593"/>
    </source>
</evidence>
<feature type="domain" description="ASPIC/UnbV" evidence="3">
    <location>
        <begin position="575"/>
        <end position="641"/>
    </location>
</feature>
<dbReference type="InterPro" id="IPR013517">
    <property type="entry name" value="FG-GAP"/>
</dbReference>
<dbReference type="KEGG" id="run:DR864_15290"/>
<keyword evidence="5" id="KW-1185">Reference proteome</keyword>
<dbReference type="Gene3D" id="2.130.10.130">
    <property type="entry name" value="Integrin alpha, N-terminal"/>
    <property type="match status" value="3"/>
</dbReference>
<reference evidence="4 5" key="1">
    <citation type="submission" date="2018-07" db="EMBL/GenBank/DDBJ databases">
        <title>Genome sequencing of Runella.</title>
        <authorList>
            <person name="Baek M.-G."/>
            <person name="Yi H."/>
        </authorList>
    </citation>
    <scope>NUCLEOTIDE SEQUENCE [LARGE SCALE GENOMIC DNA]</scope>
    <source>
        <strain evidence="4 5">HYN0085</strain>
    </source>
</reference>